<accession>A0ABP9FNW4</accession>
<sequence length="216" mass="22929">MLTGYMRQYAPNGVVSVFDLAVRYRQTGSVPPLMDAATVVPNTDIRLLSGPRSPAHAAVINDAWQALVAELRKLDGAGIDVIVDLGRLGMTASPSAVLNSSDLAILVTRSTLPALVPARYWADQLSETVGADSGRAGLLLVGPGHPYSAEDVSKQLKLPVITTLPDDPTTADVFHLGAKPGRRFDRSPLYRSLPPSAAAIQAQLEASRRLLRGDNA</sequence>
<gene>
    <name evidence="1" type="ORF">GCM10025789_31260</name>
</gene>
<proteinExistence type="predicted"/>
<dbReference type="SUPFAM" id="SSF52540">
    <property type="entry name" value="P-loop containing nucleoside triphosphate hydrolases"/>
    <property type="match status" value="1"/>
</dbReference>
<dbReference type="InterPro" id="IPR027417">
    <property type="entry name" value="P-loop_NTPase"/>
</dbReference>
<reference evidence="2" key="1">
    <citation type="journal article" date="2019" name="Int. J. Syst. Evol. Microbiol.">
        <title>The Global Catalogue of Microorganisms (GCM) 10K type strain sequencing project: providing services to taxonomists for standard genome sequencing and annotation.</title>
        <authorList>
            <consortium name="The Broad Institute Genomics Platform"/>
            <consortium name="The Broad Institute Genome Sequencing Center for Infectious Disease"/>
            <person name="Wu L."/>
            <person name="Ma J."/>
        </authorList>
    </citation>
    <scope>NUCLEOTIDE SEQUENCE [LARGE SCALE GENOMIC DNA]</scope>
    <source>
        <strain evidence="2">JCM 19125</strain>
    </source>
</reference>
<protein>
    <submittedName>
        <fullName evidence="1">Uncharacterized protein</fullName>
    </submittedName>
</protein>
<dbReference type="Gene3D" id="3.40.50.300">
    <property type="entry name" value="P-loop containing nucleotide triphosphate hydrolases"/>
    <property type="match status" value="1"/>
</dbReference>
<evidence type="ECO:0000313" key="2">
    <source>
        <dbReference type="Proteomes" id="UP001501521"/>
    </source>
</evidence>
<keyword evidence="2" id="KW-1185">Reference proteome</keyword>
<organism evidence="1 2">
    <name type="scientific">Tessaracoccus lubricantis</name>
    <dbReference type="NCBI Taxonomy" id="545543"/>
    <lineage>
        <taxon>Bacteria</taxon>
        <taxon>Bacillati</taxon>
        <taxon>Actinomycetota</taxon>
        <taxon>Actinomycetes</taxon>
        <taxon>Propionibacteriales</taxon>
        <taxon>Propionibacteriaceae</taxon>
        <taxon>Tessaracoccus</taxon>
    </lineage>
</organism>
<evidence type="ECO:0000313" key="1">
    <source>
        <dbReference type="EMBL" id="GAA4909738.1"/>
    </source>
</evidence>
<comment type="caution">
    <text evidence="1">The sequence shown here is derived from an EMBL/GenBank/DDBJ whole genome shotgun (WGS) entry which is preliminary data.</text>
</comment>
<dbReference type="RefSeq" id="WP_345584560.1">
    <property type="nucleotide sequence ID" value="NZ_BAABLV010000066.1"/>
</dbReference>
<name>A0ABP9FNW4_9ACTN</name>
<dbReference type="Proteomes" id="UP001501521">
    <property type="component" value="Unassembled WGS sequence"/>
</dbReference>
<dbReference type="EMBL" id="BAABLV010000066">
    <property type="protein sequence ID" value="GAA4909738.1"/>
    <property type="molecule type" value="Genomic_DNA"/>
</dbReference>